<dbReference type="EMBL" id="CP162551">
    <property type="protein sequence ID" value="XDI35513.1"/>
    <property type="molecule type" value="Genomic_DNA"/>
</dbReference>
<protein>
    <submittedName>
        <fullName evidence="9">FAD-dependent oxidoreductase</fullName>
    </submittedName>
</protein>
<dbReference type="PANTHER" id="PTHR43429">
    <property type="entry name" value="PYRIDINE NUCLEOTIDE-DISULFIDE OXIDOREDUCTASE DOMAIN-CONTAINING"/>
    <property type="match status" value="1"/>
</dbReference>
<evidence type="ECO:0000256" key="6">
    <source>
        <dbReference type="ARBA" id="ARBA00023284"/>
    </source>
</evidence>
<proteinExistence type="inferred from homology"/>
<dbReference type="Pfam" id="PF02852">
    <property type="entry name" value="Pyr_redox_dim"/>
    <property type="match status" value="1"/>
</dbReference>
<name>A0AB39BPV7_9BACI</name>
<organism evidence="9">
    <name type="scientific">Alkalihalophilus sp. As8PL</name>
    <dbReference type="NCBI Taxonomy" id="3237103"/>
    <lineage>
        <taxon>Bacteria</taxon>
        <taxon>Bacillati</taxon>
        <taxon>Bacillota</taxon>
        <taxon>Bacilli</taxon>
        <taxon>Bacillales</taxon>
        <taxon>Bacillaceae</taxon>
        <taxon>Alkalihalophilus</taxon>
    </lineage>
</organism>
<evidence type="ECO:0000259" key="8">
    <source>
        <dbReference type="Pfam" id="PF07992"/>
    </source>
</evidence>
<evidence type="ECO:0000256" key="3">
    <source>
        <dbReference type="ARBA" id="ARBA00022630"/>
    </source>
</evidence>
<evidence type="ECO:0000313" key="9">
    <source>
        <dbReference type="EMBL" id="XDI35513.1"/>
    </source>
</evidence>
<reference evidence="9" key="1">
    <citation type="submission" date="2024-07" db="EMBL/GenBank/DDBJ databases">
        <title>Identification and characteristics of an arsenic-resistant bacterial isolate, which belongs to a novel species.</title>
        <authorList>
            <person name="Juszczyk A."/>
            <person name="Kowalczyk A."/>
            <person name="Was K."/>
            <person name="Kosowicz W."/>
            <person name="Budzyn A."/>
            <person name="Latowski D."/>
        </authorList>
    </citation>
    <scope>NUCLEOTIDE SEQUENCE</scope>
    <source>
        <strain evidence="9">As8PL</strain>
    </source>
</reference>
<evidence type="ECO:0000256" key="4">
    <source>
        <dbReference type="ARBA" id="ARBA00022827"/>
    </source>
</evidence>
<accession>A0AB39BPV7</accession>
<evidence type="ECO:0000256" key="2">
    <source>
        <dbReference type="ARBA" id="ARBA00009130"/>
    </source>
</evidence>
<dbReference type="Gene3D" id="3.50.50.60">
    <property type="entry name" value="FAD/NAD(P)-binding domain"/>
    <property type="match status" value="2"/>
</dbReference>
<dbReference type="InterPro" id="IPR004099">
    <property type="entry name" value="Pyr_nucl-diS_OxRdtase_dimer"/>
</dbReference>
<keyword evidence="6" id="KW-0676">Redox-active center</keyword>
<dbReference type="InterPro" id="IPR016156">
    <property type="entry name" value="FAD/NAD-linked_Rdtase_dimer_sf"/>
</dbReference>
<sequence length="438" mass="48306">MKYVVIGGDAAGMSAAMQIIRQDDNAKVTTLEMGEYYSYAQCGLPYAVGGLVKGGLDDLVAREVETFREKYGIDARVNHEVKHVDIDEKVVSGDGFNIPYDRLLIATGASPIVPDWEGVDIDGIHSIKTIPDTEAIMNDMKKDPRHIVVIGGGYIGLEMAENLVEQGKKVTLIQRGPQLGTIFDKEMAKLIHEEATDHGVNLLLNEEVKGFKGEDRVQEVITDKQTIKADMVIVAIGVKPNTHFLKETGIHLHESGAIKVNAYMETNIKDVYAAGDCATQYHRIKEHDDFIPLGTHANKQGRIAGLNMAGSTRTFKGIVGTSILKFFSLTLGRCGLSQKEADALHIPTEFVDAEIPHHATYYPGAEVLTIRLMYQRHTEQLLGAQIIGKEGVDKRVDVLATALYHKMTMEDLENLDLAYAPPYNGVWDPIQQAARRRG</sequence>
<dbReference type="AlphaFoldDB" id="A0AB39BPV7"/>
<dbReference type="InterPro" id="IPR050260">
    <property type="entry name" value="FAD-bd_OxRdtase"/>
</dbReference>
<dbReference type="InterPro" id="IPR036188">
    <property type="entry name" value="FAD/NAD-bd_sf"/>
</dbReference>
<evidence type="ECO:0000259" key="7">
    <source>
        <dbReference type="Pfam" id="PF02852"/>
    </source>
</evidence>
<gene>
    <name evidence="9" type="ORF">AB3N04_12390</name>
</gene>
<dbReference type="GO" id="GO:0016491">
    <property type="term" value="F:oxidoreductase activity"/>
    <property type="evidence" value="ECO:0007669"/>
    <property type="project" value="UniProtKB-KW"/>
</dbReference>
<dbReference type="SUPFAM" id="SSF51905">
    <property type="entry name" value="FAD/NAD(P)-binding domain"/>
    <property type="match status" value="1"/>
</dbReference>
<dbReference type="PRINTS" id="PR00411">
    <property type="entry name" value="PNDRDTASEI"/>
</dbReference>
<dbReference type="SUPFAM" id="SSF55424">
    <property type="entry name" value="FAD/NAD-linked reductases, dimerisation (C-terminal) domain"/>
    <property type="match status" value="1"/>
</dbReference>
<comment type="similarity">
    <text evidence="2">Belongs to the class-III pyridine nucleotide-disulfide oxidoreductase family.</text>
</comment>
<evidence type="ECO:0000256" key="1">
    <source>
        <dbReference type="ARBA" id="ARBA00001974"/>
    </source>
</evidence>
<dbReference type="Pfam" id="PF07992">
    <property type="entry name" value="Pyr_redox_2"/>
    <property type="match status" value="1"/>
</dbReference>
<dbReference type="InterPro" id="IPR023753">
    <property type="entry name" value="FAD/NAD-binding_dom"/>
</dbReference>
<dbReference type="PRINTS" id="PR00368">
    <property type="entry name" value="FADPNR"/>
</dbReference>
<comment type="cofactor">
    <cofactor evidence="1">
        <name>FAD</name>
        <dbReference type="ChEBI" id="CHEBI:57692"/>
    </cofactor>
</comment>
<feature type="domain" description="Pyridine nucleotide-disulphide oxidoreductase dimerisation" evidence="7">
    <location>
        <begin position="324"/>
        <end position="424"/>
    </location>
</feature>
<evidence type="ECO:0000256" key="5">
    <source>
        <dbReference type="ARBA" id="ARBA00023002"/>
    </source>
</evidence>
<keyword evidence="5" id="KW-0560">Oxidoreductase</keyword>
<keyword evidence="4" id="KW-0274">FAD</keyword>
<dbReference type="RefSeq" id="WP_368503075.1">
    <property type="nucleotide sequence ID" value="NZ_CP162551.1"/>
</dbReference>
<dbReference type="PANTHER" id="PTHR43429:SF1">
    <property type="entry name" value="NAD(P)H SULFUR OXIDOREDUCTASE (COA-DEPENDENT)"/>
    <property type="match status" value="1"/>
</dbReference>
<keyword evidence="3" id="KW-0285">Flavoprotein</keyword>
<feature type="domain" description="FAD/NAD(P)-binding" evidence="8">
    <location>
        <begin position="1"/>
        <end position="285"/>
    </location>
</feature>